<dbReference type="PRINTS" id="PR00081">
    <property type="entry name" value="GDHRDH"/>
</dbReference>
<evidence type="ECO:0000313" key="4">
    <source>
        <dbReference type="Proteomes" id="UP001299546"/>
    </source>
</evidence>
<dbReference type="InterPro" id="IPR036291">
    <property type="entry name" value="NAD(P)-bd_dom_sf"/>
</dbReference>
<dbReference type="PANTHER" id="PTHR42760">
    <property type="entry name" value="SHORT-CHAIN DEHYDROGENASES/REDUCTASES FAMILY MEMBER"/>
    <property type="match status" value="1"/>
</dbReference>
<dbReference type="Pfam" id="PF13561">
    <property type="entry name" value="adh_short_C2"/>
    <property type="match status" value="1"/>
</dbReference>
<evidence type="ECO:0000313" key="3">
    <source>
        <dbReference type="EMBL" id="MCB7387338.1"/>
    </source>
</evidence>
<evidence type="ECO:0000256" key="1">
    <source>
        <dbReference type="ARBA" id="ARBA00006484"/>
    </source>
</evidence>
<organism evidence="3 4">
    <name type="scientific">Bariatricus massiliensis</name>
    <dbReference type="NCBI Taxonomy" id="1745713"/>
    <lineage>
        <taxon>Bacteria</taxon>
        <taxon>Bacillati</taxon>
        <taxon>Bacillota</taxon>
        <taxon>Clostridia</taxon>
        <taxon>Lachnospirales</taxon>
        <taxon>Lachnospiraceae</taxon>
        <taxon>Bariatricus</taxon>
    </lineage>
</organism>
<dbReference type="InterPro" id="IPR002347">
    <property type="entry name" value="SDR_fam"/>
</dbReference>
<dbReference type="EMBL" id="JAJCIS010000004">
    <property type="protein sequence ID" value="MCB7387338.1"/>
    <property type="molecule type" value="Genomic_DNA"/>
</dbReference>
<dbReference type="SUPFAM" id="SSF51735">
    <property type="entry name" value="NAD(P)-binding Rossmann-fold domains"/>
    <property type="match status" value="1"/>
</dbReference>
<keyword evidence="4" id="KW-1185">Reference proteome</keyword>
<dbReference type="Gene3D" id="3.40.50.720">
    <property type="entry name" value="NAD(P)-binding Rossmann-like Domain"/>
    <property type="match status" value="1"/>
</dbReference>
<proteinExistence type="inferred from homology"/>
<comment type="similarity">
    <text evidence="1">Belongs to the short-chain dehydrogenases/reductases (SDR) family.</text>
</comment>
<dbReference type="InterPro" id="IPR020904">
    <property type="entry name" value="Sc_DH/Rdtase_CS"/>
</dbReference>
<comment type="caution">
    <text evidence="3">The sequence shown here is derived from an EMBL/GenBank/DDBJ whole genome shotgun (WGS) entry which is preliminary data.</text>
</comment>
<sequence length="255" mass="27058">MSILDSFRLDGKKAVVTGAARGIGQASAIALAEAGADVAIIDIIDTSETVQKIQALGREAYGIKADLTVEDEVNAAVAEAKEKLGAIHVLHNNAGIAYCVRCEDMTFEEWRKVIAIDLDAVFLVARAVGRIMIKDGTGGSIINTASMSGTIVNYPQEQVAYNAAKAGVIHLTKSLACEWAKHGIRVNCISPGYVCTDMTPATTNKAWQDIWFSMCPTKRMATAQEMAGGILYLASPAASYTTGANLEIDGGYACY</sequence>
<dbReference type="PROSITE" id="PS00061">
    <property type="entry name" value="ADH_SHORT"/>
    <property type="match status" value="1"/>
</dbReference>
<evidence type="ECO:0000256" key="2">
    <source>
        <dbReference type="ARBA" id="ARBA00023002"/>
    </source>
</evidence>
<dbReference type="RefSeq" id="WP_066737792.1">
    <property type="nucleotide sequence ID" value="NZ_JAJCIQ010000005.1"/>
</dbReference>
<keyword evidence="2" id="KW-0560">Oxidoreductase</keyword>
<name>A0ABS8DFZ5_9FIRM</name>
<dbReference type="Proteomes" id="UP001299546">
    <property type="component" value="Unassembled WGS sequence"/>
</dbReference>
<reference evidence="3 4" key="1">
    <citation type="submission" date="2021-10" db="EMBL/GenBank/DDBJ databases">
        <title>Collection of gut derived symbiotic bacterial strains cultured from healthy donors.</title>
        <authorList>
            <person name="Lin H."/>
            <person name="Littmann E."/>
            <person name="Kohout C."/>
            <person name="Pamer E.G."/>
        </authorList>
    </citation>
    <scope>NUCLEOTIDE SEQUENCE [LARGE SCALE GENOMIC DNA]</scope>
    <source>
        <strain evidence="3 4">DFI.1.165</strain>
    </source>
</reference>
<dbReference type="PANTHER" id="PTHR42760:SF115">
    <property type="entry name" value="3-OXOACYL-[ACYL-CARRIER-PROTEIN] REDUCTASE FABG"/>
    <property type="match status" value="1"/>
</dbReference>
<gene>
    <name evidence="3" type="ORF">LIZ65_08550</name>
</gene>
<accession>A0ABS8DFZ5</accession>
<dbReference type="PRINTS" id="PR00080">
    <property type="entry name" value="SDRFAMILY"/>
</dbReference>
<protein>
    <submittedName>
        <fullName evidence="3">SDR family oxidoreductase</fullName>
    </submittedName>
</protein>